<feature type="signal peptide" evidence="7">
    <location>
        <begin position="1"/>
        <end position="20"/>
    </location>
</feature>
<evidence type="ECO:0000313" key="10">
    <source>
        <dbReference type="Proteomes" id="UP001374579"/>
    </source>
</evidence>
<evidence type="ECO:0000259" key="8">
    <source>
        <dbReference type="Pfam" id="PF00884"/>
    </source>
</evidence>
<organism evidence="9 10">
    <name type="scientific">Littorina saxatilis</name>
    <dbReference type="NCBI Taxonomy" id="31220"/>
    <lineage>
        <taxon>Eukaryota</taxon>
        <taxon>Metazoa</taxon>
        <taxon>Spiralia</taxon>
        <taxon>Lophotrochozoa</taxon>
        <taxon>Mollusca</taxon>
        <taxon>Gastropoda</taxon>
        <taxon>Caenogastropoda</taxon>
        <taxon>Littorinimorpha</taxon>
        <taxon>Littorinoidea</taxon>
        <taxon>Littorinidae</taxon>
        <taxon>Littorina</taxon>
    </lineage>
</organism>
<dbReference type="InterPro" id="IPR000917">
    <property type="entry name" value="Sulfatase_N"/>
</dbReference>
<dbReference type="SUPFAM" id="SSF53649">
    <property type="entry name" value="Alkaline phosphatase-like"/>
    <property type="match status" value="1"/>
</dbReference>
<dbReference type="Pfam" id="PF00884">
    <property type="entry name" value="Sulfatase"/>
    <property type="match status" value="1"/>
</dbReference>
<dbReference type="AlphaFoldDB" id="A0AAN9G8X3"/>
<feature type="domain" description="Sulfatase N-terminal" evidence="8">
    <location>
        <begin position="30"/>
        <end position="339"/>
    </location>
</feature>
<protein>
    <recommendedName>
        <fullName evidence="8">Sulfatase N-terminal domain-containing protein</fullName>
    </recommendedName>
</protein>
<evidence type="ECO:0000256" key="7">
    <source>
        <dbReference type="SAM" id="SignalP"/>
    </source>
</evidence>
<keyword evidence="10" id="KW-1185">Reference proteome</keyword>
<dbReference type="InterPro" id="IPR047115">
    <property type="entry name" value="ARSB"/>
</dbReference>
<reference evidence="9 10" key="1">
    <citation type="submission" date="2024-02" db="EMBL/GenBank/DDBJ databases">
        <title>Chromosome-scale genome assembly of the rough periwinkle Littorina saxatilis.</title>
        <authorList>
            <person name="De Jode A."/>
            <person name="Faria R."/>
            <person name="Formenti G."/>
            <person name="Sims Y."/>
            <person name="Smith T.P."/>
            <person name="Tracey A."/>
            <person name="Wood J.M.D."/>
            <person name="Zagrodzka Z.B."/>
            <person name="Johannesson K."/>
            <person name="Butlin R.K."/>
            <person name="Leder E.H."/>
        </authorList>
    </citation>
    <scope>NUCLEOTIDE SEQUENCE [LARGE SCALE GENOMIC DNA]</scope>
    <source>
        <strain evidence="9">Snail1</strain>
        <tissue evidence="9">Muscle</tissue>
    </source>
</reference>
<sequence>MVCQRLIMLTTAIFINLVVSSIVVAQQKPPHIVFVVADDLGFNDVSFRADDMHTPNIDRMAREGIILNSSYVQPLCSPSRSAWMSGFFPFHTGLQHDAMHGWQKAYLPGNLTTLPEVLKSRGYAAHAVGKWHLGFCNLKYTPTYRGFDSFLGYYMAMEDYYNHTQGGGYDFRNNTAVERNVIGQYSAHIFTEHTEKIIRAHNKDQPLFLYLPFQSVHEPLEVPQIYIDKYCSHIGNTSRRIKCGMVAVLDEAFGNITSLLSTLGYMDNILLIFTTDNGGPVPFAGNNWPLRGSKHTIWEGGTRGTAFVWSNNLFSKTGYTNDGMMHAVDWFPTIIEASGKKFDEYKIDGMSQWDTIRHNTPSPREEFVYNIDTMANMFAIRHGDYKLIHGNTGGLDDWYPVPRVDGLQEEEVAPPPPSGPFRLFNIKEDPEERKDLTETQQDILNQMKTRLDAWRATEVPANYPKNDPAANPAKWGGAWSSGWC</sequence>
<dbReference type="Gene3D" id="3.40.720.10">
    <property type="entry name" value="Alkaline Phosphatase, subunit A"/>
    <property type="match status" value="1"/>
</dbReference>
<keyword evidence="7" id="KW-0732">Signal</keyword>
<evidence type="ECO:0000256" key="3">
    <source>
        <dbReference type="ARBA" id="ARBA00022723"/>
    </source>
</evidence>
<proteinExistence type="inferred from homology"/>
<dbReference type="GO" id="GO:0046872">
    <property type="term" value="F:metal ion binding"/>
    <property type="evidence" value="ECO:0007669"/>
    <property type="project" value="UniProtKB-KW"/>
</dbReference>
<dbReference type="InterPro" id="IPR017850">
    <property type="entry name" value="Alkaline_phosphatase_core_sf"/>
</dbReference>
<dbReference type="Gene3D" id="3.30.1120.10">
    <property type="match status" value="1"/>
</dbReference>
<evidence type="ECO:0000313" key="9">
    <source>
        <dbReference type="EMBL" id="KAK7099963.1"/>
    </source>
</evidence>
<keyword evidence="5" id="KW-0325">Glycoprotein</keyword>
<comment type="cofactor">
    <cofactor evidence="1">
        <name>Ca(2+)</name>
        <dbReference type="ChEBI" id="CHEBI:29108"/>
    </cofactor>
</comment>
<evidence type="ECO:0000256" key="5">
    <source>
        <dbReference type="ARBA" id="ARBA00023180"/>
    </source>
</evidence>
<dbReference type="EMBL" id="JBAMIC010000011">
    <property type="protein sequence ID" value="KAK7099963.1"/>
    <property type="molecule type" value="Genomic_DNA"/>
</dbReference>
<dbReference type="GO" id="GO:0008484">
    <property type="term" value="F:sulfuric ester hydrolase activity"/>
    <property type="evidence" value="ECO:0007669"/>
    <property type="project" value="InterPro"/>
</dbReference>
<comment type="caution">
    <text evidence="9">The sequence shown here is derived from an EMBL/GenBank/DDBJ whole genome shotgun (WGS) entry which is preliminary data.</text>
</comment>
<dbReference type="PANTHER" id="PTHR10342">
    <property type="entry name" value="ARYLSULFATASE"/>
    <property type="match status" value="1"/>
</dbReference>
<name>A0AAN9G8X3_9CAEN</name>
<keyword evidence="3" id="KW-0479">Metal-binding</keyword>
<gene>
    <name evidence="9" type="ORF">V1264_022984</name>
</gene>
<accession>A0AAN9G8X3</accession>
<feature type="region of interest" description="Disordered" evidence="6">
    <location>
        <begin position="465"/>
        <end position="484"/>
    </location>
</feature>
<dbReference type="Proteomes" id="UP001374579">
    <property type="component" value="Unassembled WGS sequence"/>
</dbReference>
<evidence type="ECO:0000256" key="2">
    <source>
        <dbReference type="ARBA" id="ARBA00008779"/>
    </source>
</evidence>
<feature type="chain" id="PRO_5042896023" description="Sulfatase N-terminal domain-containing protein" evidence="7">
    <location>
        <begin position="21"/>
        <end position="484"/>
    </location>
</feature>
<dbReference type="CDD" id="cd16029">
    <property type="entry name" value="4-S"/>
    <property type="match status" value="1"/>
</dbReference>
<keyword evidence="4" id="KW-0106">Calcium</keyword>
<dbReference type="PANTHER" id="PTHR10342:SF274">
    <property type="entry name" value="ARYLSULFATASE B"/>
    <property type="match status" value="1"/>
</dbReference>
<evidence type="ECO:0000256" key="4">
    <source>
        <dbReference type="ARBA" id="ARBA00022837"/>
    </source>
</evidence>
<evidence type="ECO:0000256" key="1">
    <source>
        <dbReference type="ARBA" id="ARBA00001913"/>
    </source>
</evidence>
<comment type="similarity">
    <text evidence="2">Belongs to the sulfatase family.</text>
</comment>
<evidence type="ECO:0000256" key="6">
    <source>
        <dbReference type="SAM" id="MobiDB-lite"/>
    </source>
</evidence>